<feature type="repeat" description="PPR" evidence="2">
    <location>
        <begin position="265"/>
        <end position="299"/>
    </location>
</feature>
<dbReference type="Pfam" id="PF01535">
    <property type="entry name" value="PPR"/>
    <property type="match status" value="5"/>
</dbReference>
<sequence length="592" mass="66567">MNTVTVRLSSQFQISKPAMHHATKYAATISKRNIKDCRRFLRAYSTPEAYEWNRKLGSLVRAGKVGDARNMFDFMPNKDVVSWNTMIAAYFEANDIEESERLFGSMPKRSVVSWNCMVSGYMDHGWVDEALGLFLVMPKRNISSWNAMVSGMAKHDWFDEAERFFNEMPERNVISYTAMVDGLARRGDIHRARQLFDSMSSKNIVSWAAMISGYVQNGMIVEARKLFDNMPKKSAVAFTVMIMGYCKLGDVDSAITLFHQLRQKDIVAWNVMIAGYTHNTLDEEALKLHKRMVILGTKPDHTTIIVVLTACSTLTSLQTGRQIHCIAVRRGLDSLTTLSNALTSMYSKCGSIVESVGVFLHTELPDLVSWNTIIAVHAQHGFFEKALEKFHELLKQGLKPDGVTFLSILSACGHAGMVDESLAWFDLMVDDYKIPPKAEHLACLADILGRAGRLEKAYHLITTIPRQLNLDVDVEFDSGVWGALLAACRVYRNVELGELAAKKMLELDPTNSGIYVMLSNIYAAAGMWWEVTAVRSAMKEQGVRKQTGCSWTEIGDTLHMFTGGDVLHPDICKIHSEIKRISFHMQDSFKDL</sequence>
<evidence type="ECO:0008006" key="5">
    <source>
        <dbReference type="Google" id="ProtNLM"/>
    </source>
</evidence>
<dbReference type="GO" id="GO:0009451">
    <property type="term" value="P:RNA modification"/>
    <property type="evidence" value="ECO:0000318"/>
    <property type="project" value="GO_Central"/>
</dbReference>
<dbReference type="Pfam" id="PF12854">
    <property type="entry name" value="PPR_1"/>
    <property type="match status" value="1"/>
</dbReference>
<gene>
    <name evidence="3" type="ORF">ZOSMA_23G01300</name>
</gene>
<dbReference type="InterPro" id="IPR002885">
    <property type="entry name" value="PPR_rpt"/>
</dbReference>
<dbReference type="InterPro" id="IPR046960">
    <property type="entry name" value="PPR_At4g14850-like_plant"/>
</dbReference>
<accession>A0A0K9PHN8</accession>
<dbReference type="GO" id="GO:0003723">
    <property type="term" value="F:RNA binding"/>
    <property type="evidence" value="ECO:0000318"/>
    <property type="project" value="GO_Central"/>
</dbReference>
<evidence type="ECO:0000256" key="1">
    <source>
        <dbReference type="ARBA" id="ARBA00022737"/>
    </source>
</evidence>
<evidence type="ECO:0000256" key="2">
    <source>
        <dbReference type="PROSITE-ProRule" id="PRU00708"/>
    </source>
</evidence>
<dbReference type="PROSITE" id="PS51375">
    <property type="entry name" value="PPR"/>
    <property type="match status" value="6"/>
</dbReference>
<dbReference type="OMA" id="CNALMTM"/>
<dbReference type="AlphaFoldDB" id="A0A0K9PHN8"/>
<dbReference type="OrthoDB" id="185373at2759"/>
<dbReference type="FunFam" id="1.25.40.10:FF:000125">
    <property type="entry name" value="Pentatricopeptide repeat-containing protein"/>
    <property type="match status" value="1"/>
</dbReference>
<feature type="repeat" description="PPR" evidence="2">
    <location>
        <begin position="79"/>
        <end position="113"/>
    </location>
</feature>
<keyword evidence="4" id="KW-1185">Reference proteome</keyword>
<dbReference type="InterPro" id="IPR046848">
    <property type="entry name" value="E_motif"/>
</dbReference>
<feature type="repeat" description="PPR" evidence="2">
    <location>
        <begin position="401"/>
        <end position="435"/>
    </location>
</feature>
<feature type="repeat" description="PPR" evidence="2">
    <location>
        <begin position="203"/>
        <end position="237"/>
    </location>
</feature>
<dbReference type="SUPFAM" id="SSF48452">
    <property type="entry name" value="TPR-like"/>
    <property type="match status" value="2"/>
</dbReference>
<dbReference type="FunFam" id="1.25.40.10:FF:000158">
    <property type="entry name" value="pentatricopeptide repeat-containing protein At2g33680"/>
    <property type="match status" value="1"/>
</dbReference>
<reference evidence="4" key="1">
    <citation type="journal article" date="2016" name="Nature">
        <title>The genome of the seagrass Zostera marina reveals angiosperm adaptation to the sea.</title>
        <authorList>
            <person name="Olsen J.L."/>
            <person name="Rouze P."/>
            <person name="Verhelst B."/>
            <person name="Lin Y.-C."/>
            <person name="Bayer T."/>
            <person name="Collen J."/>
            <person name="Dattolo E."/>
            <person name="De Paoli E."/>
            <person name="Dittami S."/>
            <person name="Maumus F."/>
            <person name="Michel G."/>
            <person name="Kersting A."/>
            <person name="Lauritano C."/>
            <person name="Lohaus R."/>
            <person name="Toepel M."/>
            <person name="Tonon T."/>
            <person name="Vanneste K."/>
            <person name="Amirebrahimi M."/>
            <person name="Brakel J."/>
            <person name="Bostroem C."/>
            <person name="Chovatia M."/>
            <person name="Grimwood J."/>
            <person name="Jenkins J.W."/>
            <person name="Jueterbock A."/>
            <person name="Mraz A."/>
            <person name="Stam W.T."/>
            <person name="Tice H."/>
            <person name="Bornberg-Bauer E."/>
            <person name="Green P.J."/>
            <person name="Pearson G.A."/>
            <person name="Procaccini G."/>
            <person name="Duarte C.M."/>
            <person name="Schmutz J."/>
            <person name="Reusch T.B.H."/>
            <person name="Van de Peer Y."/>
        </authorList>
    </citation>
    <scope>NUCLEOTIDE SEQUENCE [LARGE SCALE GENOMIC DNA]</scope>
    <source>
        <strain evidence="4">cv. Finnish</strain>
    </source>
</reference>
<protein>
    <recommendedName>
        <fullName evidence="5">Pentatricopeptide repeat-containing protein</fullName>
    </recommendedName>
</protein>
<dbReference type="GO" id="GO:0099402">
    <property type="term" value="P:plant organ development"/>
    <property type="evidence" value="ECO:0007669"/>
    <property type="project" value="UniProtKB-ARBA"/>
</dbReference>
<dbReference type="Pfam" id="PF20431">
    <property type="entry name" value="E_motif"/>
    <property type="match status" value="1"/>
</dbReference>
<proteinExistence type="predicted"/>
<dbReference type="Pfam" id="PF13041">
    <property type="entry name" value="PPR_2"/>
    <property type="match status" value="2"/>
</dbReference>
<evidence type="ECO:0000313" key="4">
    <source>
        <dbReference type="Proteomes" id="UP000036987"/>
    </source>
</evidence>
<feature type="repeat" description="PPR" evidence="2">
    <location>
        <begin position="141"/>
        <end position="175"/>
    </location>
</feature>
<dbReference type="NCBIfam" id="TIGR00756">
    <property type="entry name" value="PPR"/>
    <property type="match status" value="9"/>
</dbReference>
<organism evidence="3 4">
    <name type="scientific">Zostera marina</name>
    <name type="common">Eelgrass</name>
    <dbReference type="NCBI Taxonomy" id="29655"/>
    <lineage>
        <taxon>Eukaryota</taxon>
        <taxon>Viridiplantae</taxon>
        <taxon>Streptophyta</taxon>
        <taxon>Embryophyta</taxon>
        <taxon>Tracheophyta</taxon>
        <taxon>Spermatophyta</taxon>
        <taxon>Magnoliopsida</taxon>
        <taxon>Liliopsida</taxon>
        <taxon>Zosteraceae</taxon>
        <taxon>Zostera</taxon>
    </lineage>
</organism>
<keyword evidence="1" id="KW-0677">Repeat</keyword>
<dbReference type="Proteomes" id="UP000036987">
    <property type="component" value="Unassembled WGS sequence"/>
</dbReference>
<feature type="repeat" description="PPR" evidence="2">
    <location>
        <begin position="366"/>
        <end position="400"/>
    </location>
</feature>
<dbReference type="PANTHER" id="PTHR47926:SF436">
    <property type="entry name" value="PENTATRICOPEPTIDE REPEAT-CONTAINING PROTEIN ELI1, CHLOROPLASTIC-LIKE ISOFORM X2"/>
    <property type="match status" value="1"/>
</dbReference>
<evidence type="ECO:0000313" key="3">
    <source>
        <dbReference type="EMBL" id="KMZ68471.1"/>
    </source>
</evidence>
<comment type="caution">
    <text evidence="3">The sequence shown here is derived from an EMBL/GenBank/DDBJ whole genome shotgun (WGS) entry which is preliminary data.</text>
</comment>
<dbReference type="InterPro" id="IPR011990">
    <property type="entry name" value="TPR-like_helical_dom_sf"/>
</dbReference>
<dbReference type="Gene3D" id="1.25.40.10">
    <property type="entry name" value="Tetratricopeptide repeat domain"/>
    <property type="match status" value="4"/>
</dbReference>
<dbReference type="PANTHER" id="PTHR47926">
    <property type="entry name" value="PENTATRICOPEPTIDE REPEAT-CONTAINING PROTEIN"/>
    <property type="match status" value="1"/>
</dbReference>
<dbReference type="EMBL" id="LFYR01000839">
    <property type="protein sequence ID" value="KMZ68471.1"/>
    <property type="molecule type" value="Genomic_DNA"/>
</dbReference>
<name>A0A0K9PHN8_ZOSMR</name>